<gene>
    <name evidence="2" type="ORF">PHJA_002679100</name>
</gene>
<evidence type="ECO:0000256" key="1">
    <source>
        <dbReference type="SAM" id="MobiDB-lite"/>
    </source>
</evidence>
<feature type="compositionally biased region" description="Basic and acidic residues" evidence="1">
    <location>
        <begin position="7"/>
        <end position="17"/>
    </location>
</feature>
<sequence>MSSCRRGVIDDTSECRPEPTSSPVAGCPKATTQLYRVGQTGPVQGLRSTGPVHRLGSPSEGTSGCQRRLRKYGSRFTVVFERGPNLWRSEPVLRSTACLVPATDEKGGGGRSTAEIWSEDERPIVPAAVSWAGASCCVRAVQPGLKGRQREERLTTDRVDHCPGLEQARRIN</sequence>
<dbReference type="EMBL" id="BMAC01001049">
    <property type="protein sequence ID" value="GFQ05350.1"/>
    <property type="molecule type" value="Genomic_DNA"/>
</dbReference>
<evidence type="ECO:0000313" key="3">
    <source>
        <dbReference type="Proteomes" id="UP000653305"/>
    </source>
</evidence>
<name>A0A830D294_9LAMI</name>
<dbReference type="Proteomes" id="UP000653305">
    <property type="component" value="Unassembled WGS sequence"/>
</dbReference>
<keyword evidence="3" id="KW-1185">Reference proteome</keyword>
<comment type="caution">
    <text evidence="2">The sequence shown here is derived from an EMBL/GenBank/DDBJ whole genome shotgun (WGS) entry which is preliminary data.</text>
</comment>
<evidence type="ECO:0000313" key="2">
    <source>
        <dbReference type="EMBL" id="GFQ05350.1"/>
    </source>
</evidence>
<dbReference type="AlphaFoldDB" id="A0A830D294"/>
<proteinExistence type="predicted"/>
<protein>
    <submittedName>
        <fullName evidence="2">Feruloyl coa ortho-hydroxylase 2</fullName>
    </submittedName>
</protein>
<accession>A0A830D294</accession>
<reference evidence="2" key="1">
    <citation type="submission" date="2020-07" db="EMBL/GenBank/DDBJ databases">
        <title>Ethylene signaling mediates host invasion by parasitic plants.</title>
        <authorList>
            <person name="Yoshida S."/>
        </authorList>
    </citation>
    <scope>NUCLEOTIDE SEQUENCE</scope>
    <source>
        <strain evidence="2">Okayama</strain>
    </source>
</reference>
<feature type="region of interest" description="Disordered" evidence="1">
    <location>
        <begin position="1"/>
        <end position="28"/>
    </location>
</feature>
<organism evidence="2 3">
    <name type="scientific">Phtheirospermum japonicum</name>
    <dbReference type="NCBI Taxonomy" id="374723"/>
    <lineage>
        <taxon>Eukaryota</taxon>
        <taxon>Viridiplantae</taxon>
        <taxon>Streptophyta</taxon>
        <taxon>Embryophyta</taxon>
        <taxon>Tracheophyta</taxon>
        <taxon>Spermatophyta</taxon>
        <taxon>Magnoliopsida</taxon>
        <taxon>eudicotyledons</taxon>
        <taxon>Gunneridae</taxon>
        <taxon>Pentapetalae</taxon>
        <taxon>asterids</taxon>
        <taxon>lamiids</taxon>
        <taxon>Lamiales</taxon>
        <taxon>Orobanchaceae</taxon>
        <taxon>Orobanchaceae incertae sedis</taxon>
        <taxon>Phtheirospermum</taxon>
    </lineage>
</organism>
<feature type="region of interest" description="Disordered" evidence="1">
    <location>
        <begin position="41"/>
        <end position="64"/>
    </location>
</feature>